<dbReference type="FunFam" id="2.10.90.10:FF:000003">
    <property type="entry name" value="Bone morphogenetic protein 5"/>
    <property type="match status" value="1"/>
</dbReference>
<dbReference type="InterPro" id="IPR015615">
    <property type="entry name" value="TGF-beta-rel"/>
</dbReference>
<dbReference type="Gene3D" id="2.10.90.10">
    <property type="entry name" value="Cystine-knot cytokines"/>
    <property type="match status" value="1"/>
</dbReference>
<dbReference type="SUPFAM" id="SSF57501">
    <property type="entry name" value="Cystine-knot cytokines"/>
    <property type="match status" value="1"/>
</dbReference>
<comment type="similarity">
    <text evidence="2 9">Belongs to the TGF-beta family.</text>
</comment>
<dbReference type="GO" id="GO:0005615">
    <property type="term" value="C:extracellular space"/>
    <property type="evidence" value="ECO:0007669"/>
    <property type="project" value="UniProtKB-KW"/>
</dbReference>
<reference evidence="12 14" key="1">
    <citation type="journal article" date="2013" name="Genome Biol.">
        <title>Draft genome of the mountain pine beetle, Dendroctonus ponderosae Hopkins, a major forest pest.</title>
        <authorList>
            <person name="Keeling C.I."/>
            <person name="Yuen M.M."/>
            <person name="Liao N.Y."/>
            <person name="Docking T.R."/>
            <person name="Chan S.K."/>
            <person name="Taylor G.A."/>
            <person name="Palmquist D.L."/>
            <person name="Jackman S.D."/>
            <person name="Nguyen A."/>
            <person name="Li M."/>
            <person name="Henderson H."/>
            <person name="Janes J.K."/>
            <person name="Zhao Y."/>
            <person name="Pandoh P."/>
            <person name="Moore R."/>
            <person name="Sperling F.A."/>
            <person name="Huber D.P."/>
            <person name="Birol I."/>
            <person name="Jones S.J."/>
            <person name="Bohlmann J."/>
        </authorList>
    </citation>
    <scope>NUCLEOTIDE SEQUENCE</scope>
</reference>
<dbReference type="InterPro" id="IPR001839">
    <property type="entry name" value="TGF-b_C"/>
</dbReference>
<dbReference type="AlphaFoldDB" id="N6UC73"/>
<feature type="non-terminal residue" evidence="12">
    <location>
        <position position="1"/>
    </location>
</feature>
<evidence type="ECO:0000256" key="8">
    <source>
        <dbReference type="ARBA" id="ARBA00023180"/>
    </source>
</evidence>
<dbReference type="EMBL" id="KB740984">
    <property type="protein sequence ID" value="ENN76252.1"/>
    <property type="molecule type" value="Genomic_DNA"/>
</dbReference>
<dbReference type="Gene3D" id="2.60.120.970">
    <property type="match status" value="1"/>
</dbReference>
<keyword evidence="7" id="KW-1015">Disulfide bond</keyword>
<evidence type="ECO:0000256" key="6">
    <source>
        <dbReference type="ARBA" id="ARBA00023030"/>
    </source>
</evidence>
<keyword evidence="8" id="KW-0325">Glycoprotein</keyword>
<sequence length="417" mass="47556">MRAVILLVLGAGFLLFGPVSCKVEPGVYVDNGMGQTSLDRHMTNAEKRELEMEFLNLLGLPNRPRKLNKATVTKSAPKFLLDIYRTLLDEDEEDHRRLKRESDLNLSGEEQQKIDQSDVIMTFESINHHVDSVRHERGKRLWFDVSELPVAEDIVGAELRIYQNQSLSKHSNKNYTVTAYQLIDDEEGENELEYISEVETAADFSGWIGINVTKCLASWVAFPGSNRGIYMSVHPSNKTHEIRPEDIGLITVRGDEATHPFMVAFLKASTSFKPRTRRDVRSRVRKSEAAGIFGLHKKVNFFLGWIAYEPESRSSCQIKTLYINFKDLKWQDWIIAPEGYAAYFCHGECNFPVNAHMNASNHAIVQTLVHLMNPTKFPKSCCAPTRLSPISVLYFLDDYNVVLKKYKQMVVKTCGCR</sequence>
<evidence type="ECO:0000256" key="5">
    <source>
        <dbReference type="ARBA" id="ARBA00022729"/>
    </source>
</evidence>
<dbReference type="Pfam" id="PF00019">
    <property type="entry name" value="TGF_beta"/>
    <property type="match status" value="1"/>
</dbReference>
<proteinExistence type="inferred from homology"/>
<accession>N6UC73</accession>
<keyword evidence="4" id="KW-0964">Secreted</keyword>
<comment type="subcellular location">
    <subcellularLocation>
        <location evidence="1">Secreted</location>
    </subcellularLocation>
</comment>
<keyword evidence="5 10" id="KW-0732">Signal</keyword>
<dbReference type="InterPro" id="IPR001111">
    <property type="entry name" value="TGF-b_propeptide"/>
</dbReference>
<dbReference type="SMART" id="SM00204">
    <property type="entry name" value="TGFB"/>
    <property type="match status" value="1"/>
</dbReference>
<dbReference type="Pfam" id="PF00688">
    <property type="entry name" value="TGFb_propeptide"/>
    <property type="match status" value="1"/>
</dbReference>
<dbReference type="PANTHER" id="PTHR11848:SF310">
    <property type="entry name" value="PROTEIN 60A-RELATED"/>
    <property type="match status" value="1"/>
</dbReference>
<evidence type="ECO:0000256" key="1">
    <source>
        <dbReference type="ARBA" id="ARBA00004613"/>
    </source>
</evidence>
<dbReference type="GO" id="GO:0008083">
    <property type="term" value="F:growth factor activity"/>
    <property type="evidence" value="ECO:0007669"/>
    <property type="project" value="UniProtKB-KW"/>
</dbReference>
<dbReference type="PROSITE" id="PS51362">
    <property type="entry name" value="TGF_BETA_2"/>
    <property type="match status" value="1"/>
</dbReference>
<dbReference type="CDD" id="cd13761">
    <property type="entry name" value="TGF_beta_BMP5_like"/>
    <property type="match status" value="1"/>
</dbReference>
<feature type="chain" id="PRO_5010971998" description="TGF-beta family profile domain-containing protein" evidence="10">
    <location>
        <begin position="22"/>
        <end position="417"/>
    </location>
</feature>
<keyword evidence="6 9" id="KW-0339">Growth factor</keyword>
<evidence type="ECO:0000256" key="4">
    <source>
        <dbReference type="ARBA" id="ARBA00022525"/>
    </source>
</evidence>
<evidence type="ECO:0000313" key="13">
    <source>
        <dbReference type="EMBL" id="ERL87081.1"/>
    </source>
</evidence>
<keyword evidence="3" id="KW-0202">Cytokine</keyword>
<dbReference type="InterPro" id="IPR029034">
    <property type="entry name" value="Cystine-knot_cytokine"/>
</dbReference>
<evidence type="ECO:0000256" key="7">
    <source>
        <dbReference type="ARBA" id="ARBA00023157"/>
    </source>
</evidence>
<evidence type="ECO:0000256" key="9">
    <source>
        <dbReference type="RuleBase" id="RU000354"/>
    </source>
</evidence>
<dbReference type="STRING" id="77166.N6UC73"/>
<dbReference type="EMBL" id="KB631904">
    <property type="protein sequence ID" value="ERL87081.1"/>
    <property type="molecule type" value="Genomic_DNA"/>
</dbReference>
<dbReference type="PROSITE" id="PS00250">
    <property type="entry name" value="TGF_BETA_1"/>
    <property type="match status" value="1"/>
</dbReference>
<evidence type="ECO:0000313" key="12">
    <source>
        <dbReference type="EMBL" id="ENN76252.1"/>
    </source>
</evidence>
<evidence type="ECO:0000256" key="3">
    <source>
        <dbReference type="ARBA" id="ARBA00022514"/>
    </source>
</evidence>
<evidence type="ECO:0000256" key="10">
    <source>
        <dbReference type="SAM" id="SignalP"/>
    </source>
</evidence>
<dbReference type="InterPro" id="IPR017948">
    <property type="entry name" value="TGFb_CS"/>
</dbReference>
<gene>
    <name evidence="13" type="ORF">D910_04482</name>
    <name evidence="12" type="ORF">YQE_07218</name>
</gene>
<evidence type="ECO:0000259" key="11">
    <source>
        <dbReference type="PROSITE" id="PS51362"/>
    </source>
</evidence>
<feature type="signal peptide" evidence="10">
    <location>
        <begin position="1"/>
        <end position="21"/>
    </location>
</feature>
<dbReference type="GO" id="GO:0005125">
    <property type="term" value="F:cytokine activity"/>
    <property type="evidence" value="ECO:0007669"/>
    <property type="project" value="UniProtKB-KW"/>
</dbReference>
<feature type="domain" description="TGF-beta family profile" evidence="11">
    <location>
        <begin position="283"/>
        <end position="417"/>
    </location>
</feature>
<protein>
    <recommendedName>
        <fullName evidence="11">TGF-beta family profile domain-containing protein</fullName>
    </recommendedName>
</protein>
<dbReference type="OrthoDB" id="5987191at2759"/>
<dbReference type="HOGENOM" id="CLU_020515_4_1_1"/>
<organism evidence="12">
    <name type="scientific">Dendroctonus ponderosae</name>
    <name type="common">Mountain pine beetle</name>
    <dbReference type="NCBI Taxonomy" id="77166"/>
    <lineage>
        <taxon>Eukaryota</taxon>
        <taxon>Metazoa</taxon>
        <taxon>Ecdysozoa</taxon>
        <taxon>Arthropoda</taxon>
        <taxon>Hexapoda</taxon>
        <taxon>Insecta</taxon>
        <taxon>Pterygota</taxon>
        <taxon>Neoptera</taxon>
        <taxon>Endopterygota</taxon>
        <taxon>Coleoptera</taxon>
        <taxon>Polyphaga</taxon>
        <taxon>Cucujiformia</taxon>
        <taxon>Curculionidae</taxon>
        <taxon>Scolytinae</taxon>
        <taxon>Dendroctonus</taxon>
    </lineage>
</organism>
<evidence type="ECO:0000313" key="14">
    <source>
        <dbReference type="Proteomes" id="UP000030742"/>
    </source>
</evidence>
<dbReference type="GO" id="GO:0032502">
    <property type="term" value="P:developmental process"/>
    <property type="evidence" value="ECO:0007669"/>
    <property type="project" value="UniProtKB-ARBA"/>
</dbReference>
<dbReference type="PANTHER" id="PTHR11848">
    <property type="entry name" value="TGF-BETA FAMILY"/>
    <property type="match status" value="1"/>
</dbReference>
<dbReference type="OMA" id="ERQQPWP"/>
<dbReference type="Proteomes" id="UP000030742">
    <property type="component" value="Unassembled WGS sequence"/>
</dbReference>
<name>N6UC73_DENPD</name>
<evidence type="ECO:0000256" key="2">
    <source>
        <dbReference type="ARBA" id="ARBA00006656"/>
    </source>
</evidence>